<dbReference type="STRING" id="82801.SAMN04488506_0464"/>
<evidence type="ECO:0000256" key="4">
    <source>
        <dbReference type="ARBA" id="ARBA00022741"/>
    </source>
</evidence>
<evidence type="ECO:0000313" key="9">
    <source>
        <dbReference type="EMBL" id="SFQ04971.1"/>
    </source>
</evidence>
<organism evidence="9 10">
    <name type="scientific">Desemzia incerta</name>
    <dbReference type="NCBI Taxonomy" id="82801"/>
    <lineage>
        <taxon>Bacteria</taxon>
        <taxon>Bacillati</taxon>
        <taxon>Bacillota</taxon>
        <taxon>Bacilli</taxon>
        <taxon>Lactobacillales</taxon>
        <taxon>Carnobacteriaceae</taxon>
        <taxon>Desemzia</taxon>
    </lineage>
</organism>
<comment type="similarity">
    <text evidence="1">Belongs to the ABC transporter superfamily.</text>
</comment>
<dbReference type="Gene3D" id="3.40.50.300">
    <property type="entry name" value="P-loop containing nucleotide triphosphate hydrolases"/>
    <property type="match status" value="1"/>
</dbReference>
<dbReference type="PROSITE" id="PS00211">
    <property type="entry name" value="ABC_TRANSPORTER_1"/>
    <property type="match status" value="1"/>
</dbReference>
<accession>A0A1I5VC31</accession>
<gene>
    <name evidence="9" type="ORF">SAMN04488506_0464</name>
</gene>
<evidence type="ECO:0000256" key="6">
    <source>
        <dbReference type="ARBA" id="ARBA00022967"/>
    </source>
</evidence>
<dbReference type="PROSITE" id="PS50893">
    <property type="entry name" value="ABC_TRANSPORTER_2"/>
    <property type="match status" value="1"/>
</dbReference>
<proteinExistence type="inferred from homology"/>
<dbReference type="Pfam" id="PF00005">
    <property type="entry name" value="ABC_tran"/>
    <property type="match status" value="1"/>
</dbReference>
<keyword evidence="7" id="KW-0472">Membrane</keyword>
<reference evidence="9 10" key="1">
    <citation type="submission" date="2016-10" db="EMBL/GenBank/DDBJ databases">
        <authorList>
            <person name="de Groot N.N."/>
        </authorList>
    </citation>
    <scope>NUCLEOTIDE SEQUENCE [LARGE SCALE GENOMIC DNA]</scope>
    <source>
        <strain evidence="9 10">DSM 20581</strain>
    </source>
</reference>
<dbReference type="EMBL" id="FOXW01000001">
    <property type="protein sequence ID" value="SFQ04971.1"/>
    <property type="molecule type" value="Genomic_DNA"/>
</dbReference>
<dbReference type="PANTHER" id="PTHR46743">
    <property type="entry name" value="TEICHOIC ACIDS EXPORT ATP-BINDING PROTEIN TAGH"/>
    <property type="match status" value="1"/>
</dbReference>
<evidence type="ECO:0000256" key="1">
    <source>
        <dbReference type="ARBA" id="ARBA00005417"/>
    </source>
</evidence>
<dbReference type="GO" id="GO:0005524">
    <property type="term" value="F:ATP binding"/>
    <property type="evidence" value="ECO:0007669"/>
    <property type="project" value="UniProtKB-KW"/>
</dbReference>
<evidence type="ECO:0000256" key="2">
    <source>
        <dbReference type="ARBA" id="ARBA00022448"/>
    </source>
</evidence>
<dbReference type="Proteomes" id="UP000199136">
    <property type="component" value="Unassembled WGS sequence"/>
</dbReference>
<name>A0A1I5VC31_9LACT</name>
<keyword evidence="3" id="KW-1003">Cell membrane</keyword>
<dbReference type="GO" id="GO:0016887">
    <property type="term" value="F:ATP hydrolysis activity"/>
    <property type="evidence" value="ECO:0007669"/>
    <property type="project" value="InterPro"/>
</dbReference>
<dbReference type="NCBIfam" id="NF010066">
    <property type="entry name" value="PRK13546.1"/>
    <property type="match status" value="1"/>
</dbReference>
<keyword evidence="4" id="KW-0547">Nucleotide-binding</keyword>
<keyword evidence="10" id="KW-1185">Reference proteome</keyword>
<evidence type="ECO:0000256" key="7">
    <source>
        <dbReference type="ARBA" id="ARBA00023136"/>
    </source>
</evidence>
<dbReference type="InterPro" id="IPR003593">
    <property type="entry name" value="AAA+_ATPase"/>
</dbReference>
<dbReference type="SUPFAM" id="SSF52540">
    <property type="entry name" value="P-loop containing nucleoside triphosphate hydrolases"/>
    <property type="match status" value="1"/>
</dbReference>
<dbReference type="InterPro" id="IPR003439">
    <property type="entry name" value="ABC_transporter-like_ATP-bd"/>
</dbReference>
<dbReference type="AlphaFoldDB" id="A0A1I5VC31"/>
<dbReference type="CDD" id="cd03220">
    <property type="entry name" value="ABC_KpsT_Wzt"/>
    <property type="match status" value="1"/>
</dbReference>
<dbReference type="RefSeq" id="WP_218147485.1">
    <property type="nucleotide sequence ID" value="NZ_FOXW01000001.1"/>
</dbReference>
<keyword evidence="5 9" id="KW-0067">ATP-binding</keyword>
<dbReference type="InterPro" id="IPR027417">
    <property type="entry name" value="P-loop_NTPase"/>
</dbReference>
<dbReference type="InterPro" id="IPR017871">
    <property type="entry name" value="ABC_transporter-like_CS"/>
</dbReference>
<dbReference type="GO" id="GO:0140359">
    <property type="term" value="F:ABC-type transporter activity"/>
    <property type="evidence" value="ECO:0007669"/>
    <property type="project" value="InterPro"/>
</dbReference>
<keyword evidence="6" id="KW-1278">Translocase</keyword>
<dbReference type="FunFam" id="3.40.50.300:FF:003010">
    <property type="entry name" value="Teichoic acids export ATP-binding protein TagH"/>
    <property type="match status" value="1"/>
</dbReference>
<evidence type="ECO:0000313" key="10">
    <source>
        <dbReference type="Proteomes" id="UP000199136"/>
    </source>
</evidence>
<dbReference type="InterPro" id="IPR050683">
    <property type="entry name" value="Bact_Polysacc_Export_ATP-bd"/>
</dbReference>
<sequence>MLENKLKVRIENVTKQYDLYKQKSDKVKALFKFSRKDIPTFWALRGVTLDVYDGETVGLIGVNGSGKSTLSNIIAGIIPPTTGKVEVNGDTSIIAISAGLKNQLTGLENIRLKSLMTGKTNQEIDATIDDIIDFAEIGDFINQPVKSYSSGMKSRLGFAIAVHTDPDILIIDEALSVGDETFYQKCVDKMLEFKAQGKTIFFVSHSLNQVKKLCDKIVWMHYGEVRMAGPAEEVAAEYKKFSDDFKKKSAKDKKAYQNKHKQDQKDFDVRAYFKKQEEQTTDSNKLKDLNTQFEEEKVTDRMKLSTRLTLLGITLATGFLIGVHLSGNSLSSVLFGAQSETEQTQEAAVAFVDEDTKLVETTVADI</sequence>
<dbReference type="InterPro" id="IPR015860">
    <property type="entry name" value="ABC_transpr_TagH-like"/>
</dbReference>
<evidence type="ECO:0000259" key="8">
    <source>
        <dbReference type="PROSITE" id="PS50893"/>
    </source>
</evidence>
<feature type="domain" description="ABC transporter" evidence="8">
    <location>
        <begin position="8"/>
        <end position="247"/>
    </location>
</feature>
<dbReference type="PANTHER" id="PTHR46743:SF2">
    <property type="entry name" value="TEICHOIC ACIDS EXPORT ATP-BINDING PROTEIN TAGH"/>
    <property type="match status" value="1"/>
</dbReference>
<evidence type="ECO:0000256" key="3">
    <source>
        <dbReference type="ARBA" id="ARBA00022475"/>
    </source>
</evidence>
<dbReference type="SMART" id="SM00382">
    <property type="entry name" value="AAA"/>
    <property type="match status" value="1"/>
</dbReference>
<protein>
    <submittedName>
        <fullName evidence="9">Teichoic acid transport system ATP-binding protein</fullName>
    </submittedName>
</protein>
<evidence type="ECO:0000256" key="5">
    <source>
        <dbReference type="ARBA" id="ARBA00022840"/>
    </source>
</evidence>
<dbReference type="GO" id="GO:0016020">
    <property type="term" value="C:membrane"/>
    <property type="evidence" value="ECO:0007669"/>
    <property type="project" value="InterPro"/>
</dbReference>
<keyword evidence="2" id="KW-0813">Transport</keyword>